<comment type="catalytic activity">
    <reaction evidence="12">
        <text>oxaloacetate + H(+) = pyruvate + CO2</text>
        <dbReference type="Rhea" id="RHEA:15641"/>
        <dbReference type="ChEBI" id="CHEBI:15361"/>
        <dbReference type="ChEBI" id="CHEBI:15378"/>
        <dbReference type="ChEBI" id="CHEBI:16452"/>
        <dbReference type="ChEBI" id="CHEBI:16526"/>
        <dbReference type="EC" id="4.1.1.112"/>
    </reaction>
</comment>
<evidence type="ECO:0000256" key="2">
    <source>
        <dbReference type="ARBA" id="ARBA00001968"/>
    </source>
</evidence>
<dbReference type="Proteomes" id="UP001596306">
    <property type="component" value="Unassembled WGS sequence"/>
</dbReference>
<dbReference type="SUPFAM" id="SSF89562">
    <property type="entry name" value="RraA-like"/>
    <property type="match status" value="1"/>
</dbReference>
<organism evidence="13 14">
    <name type="scientific">Luethyella okanaganae</name>
    <dbReference type="NCBI Taxonomy" id="69372"/>
    <lineage>
        <taxon>Bacteria</taxon>
        <taxon>Bacillati</taxon>
        <taxon>Actinomycetota</taxon>
        <taxon>Actinomycetes</taxon>
        <taxon>Micrococcales</taxon>
        <taxon>Microbacteriaceae</taxon>
        <taxon>Luethyella</taxon>
    </lineage>
</organism>
<accession>A0ABW1VBV4</accession>
<evidence type="ECO:0000256" key="1">
    <source>
        <dbReference type="ARBA" id="ARBA00001342"/>
    </source>
</evidence>
<dbReference type="PANTHER" id="PTHR33254:SF4">
    <property type="entry name" value="4-HYDROXY-4-METHYL-2-OXOGLUTARATE ALDOLASE 3-RELATED"/>
    <property type="match status" value="1"/>
</dbReference>
<evidence type="ECO:0000313" key="13">
    <source>
        <dbReference type="EMBL" id="MFC6354600.1"/>
    </source>
</evidence>
<evidence type="ECO:0000256" key="11">
    <source>
        <dbReference type="ARBA" id="ARBA00032305"/>
    </source>
</evidence>
<comment type="similarity">
    <text evidence="3">Belongs to the class II aldolase/RraA-like family.</text>
</comment>
<evidence type="ECO:0000256" key="8">
    <source>
        <dbReference type="ARBA" id="ARBA00025046"/>
    </source>
</evidence>
<evidence type="ECO:0000256" key="4">
    <source>
        <dbReference type="ARBA" id="ARBA00011233"/>
    </source>
</evidence>
<evidence type="ECO:0000256" key="9">
    <source>
        <dbReference type="ARBA" id="ARBA00029596"/>
    </source>
</evidence>
<dbReference type="InterPro" id="IPR005493">
    <property type="entry name" value="RraA/RraA-like"/>
</dbReference>
<name>A0ABW1VBV4_9MICO</name>
<dbReference type="EC" id="4.1.3.17" evidence="5"/>
<evidence type="ECO:0000256" key="6">
    <source>
        <dbReference type="ARBA" id="ARBA00012947"/>
    </source>
</evidence>
<evidence type="ECO:0000256" key="5">
    <source>
        <dbReference type="ARBA" id="ARBA00012213"/>
    </source>
</evidence>
<protein>
    <recommendedName>
        <fullName evidence="7">Putative 4-hydroxy-4-methyl-2-oxoglutarate aldolase</fullName>
        <ecNumber evidence="6">4.1.1.112</ecNumber>
        <ecNumber evidence="5">4.1.3.17</ecNumber>
    </recommendedName>
    <alternativeName>
        <fullName evidence="11">Oxaloacetate decarboxylase</fullName>
    </alternativeName>
    <alternativeName>
        <fullName evidence="9">Regulator of ribonuclease activity homolog</fullName>
    </alternativeName>
    <alternativeName>
        <fullName evidence="10">RraA-like protein</fullName>
    </alternativeName>
</protein>
<comment type="cofactor">
    <cofactor evidence="2">
        <name>a divalent metal cation</name>
        <dbReference type="ChEBI" id="CHEBI:60240"/>
    </cofactor>
</comment>
<gene>
    <name evidence="13" type="ORF">ACFQB0_00530</name>
</gene>
<dbReference type="EC" id="4.1.1.112" evidence="6"/>
<dbReference type="Gene3D" id="3.50.30.40">
    <property type="entry name" value="Ribonuclease E inhibitor RraA/RraA-like"/>
    <property type="match status" value="1"/>
</dbReference>
<evidence type="ECO:0000256" key="12">
    <source>
        <dbReference type="ARBA" id="ARBA00047973"/>
    </source>
</evidence>
<evidence type="ECO:0000256" key="3">
    <source>
        <dbReference type="ARBA" id="ARBA00008621"/>
    </source>
</evidence>
<comment type="catalytic activity">
    <reaction evidence="1">
        <text>4-hydroxy-4-methyl-2-oxoglutarate = 2 pyruvate</text>
        <dbReference type="Rhea" id="RHEA:22748"/>
        <dbReference type="ChEBI" id="CHEBI:15361"/>
        <dbReference type="ChEBI" id="CHEBI:58276"/>
        <dbReference type="EC" id="4.1.3.17"/>
    </reaction>
</comment>
<keyword evidence="14" id="KW-1185">Reference proteome</keyword>
<comment type="caution">
    <text evidence="13">The sequence shown here is derived from an EMBL/GenBank/DDBJ whole genome shotgun (WGS) entry which is preliminary data.</text>
</comment>
<evidence type="ECO:0000256" key="10">
    <source>
        <dbReference type="ARBA" id="ARBA00030169"/>
    </source>
</evidence>
<comment type="subunit">
    <text evidence="4">Homotrimer.</text>
</comment>
<evidence type="ECO:0000256" key="7">
    <source>
        <dbReference type="ARBA" id="ARBA00016549"/>
    </source>
</evidence>
<proteinExistence type="inferred from homology"/>
<comment type="function">
    <text evidence="8">Catalyzes the aldol cleavage of 4-hydroxy-4-methyl-2-oxoglutarate (HMG) into 2 molecules of pyruvate. Also contains a secondary oxaloacetate (OAA) decarboxylase activity due to the common pyruvate enolate transition state formed following C-C bond cleavage in the retro-aldol and decarboxylation reactions.</text>
</comment>
<dbReference type="PANTHER" id="PTHR33254">
    <property type="entry name" value="4-HYDROXY-4-METHYL-2-OXOGLUTARATE ALDOLASE 3-RELATED"/>
    <property type="match status" value="1"/>
</dbReference>
<dbReference type="CDD" id="cd16841">
    <property type="entry name" value="RraA_family"/>
    <property type="match status" value="1"/>
</dbReference>
<sequence>MTLDNITVHAGWGRPDAALLEAFGGHSVANLGDAMERLDIVDGGIHPVWPGAKAVGAALPILTVAGDNRAVIEALEHIRPGDLIAINAAGFDGRAILGDNLAQRFELYGASGVVVDGYVRDRDIIEQLRFPVFARGLTPAGPFKNGPGRIGVPVAIGGVVVNPGDIVAADADGVIVIPQSRAESVLAAVRSIVELEVAKDAEVVALRAARA</sequence>
<dbReference type="RefSeq" id="WP_386726217.1">
    <property type="nucleotide sequence ID" value="NZ_JBHSTP010000001.1"/>
</dbReference>
<dbReference type="EMBL" id="JBHSTP010000001">
    <property type="protein sequence ID" value="MFC6354600.1"/>
    <property type="molecule type" value="Genomic_DNA"/>
</dbReference>
<dbReference type="Pfam" id="PF03737">
    <property type="entry name" value="RraA-like"/>
    <property type="match status" value="1"/>
</dbReference>
<evidence type="ECO:0000313" key="14">
    <source>
        <dbReference type="Proteomes" id="UP001596306"/>
    </source>
</evidence>
<reference evidence="14" key="1">
    <citation type="journal article" date="2019" name="Int. J. Syst. Evol. Microbiol.">
        <title>The Global Catalogue of Microorganisms (GCM) 10K type strain sequencing project: providing services to taxonomists for standard genome sequencing and annotation.</title>
        <authorList>
            <consortium name="The Broad Institute Genomics Platform"/>
            <consortium name="The Broad Institute Genome Sequencing Center for Infectious Disease"/>
            <person name="Wu L."/>
            <person name="Ma J."/>
        </authorList>
    </citation>
    <scope>NUCLEOTIDE SEQUENCE [LARGE SCALE GENOMIC DNA]</scope>
    <source>
        <strain evidence="14">CCUG 43304</strain>
    </source>
</reference>
<dbReference type="InterPro" id="IPR036704">
    <property type="entry name" value="RraA/RraA-like_sf"/>
</dbReference>